<protein>
    <submittedName>
        <fullName evidence="3">Uncharacterized protein LOC124295575</fullName>
    </submittedName>
</protein>
<feature type="compositionally biased region" description="Basic and acidic residues" evidence="1">
    <location>
        <begin position="150"/>
        <end position="169"/>
    </location>
</feature>
<proteinExistence type="predicted"/>
<accession>A0ABM3GNY3</accession>
<dbReference type="Proteomes" id="UP000829291">
    <property type="component" value="Chromosome 7"/>
</dbReference>
<keyword evidence="2" id="KW-1185">Reference proteome</keyword>
<sequence>MVVLTRQRWFEKPFTVNIGGTNVTAKQSVRYLGFQLYEKLTYFEHLTRTAEKANEIAASLARIMPNTSGSRYAKRRLLQSVVHSVILYGAKIWADQLTQEKYRQKLAAAQRRAALRVACAYRTTSEAAILVITKTIPIDLMAKERERLQERRSAGTLDDTTRELERKQTLENGHAGGKTLTQGDGRPN</sequence>
<feature type="region of interest" description="Disordered" evidence="1">
    <location>
        <begin position="150"/>
        <end position="188"/>
    </location>
</feature>
<evidence type="ECO:0000313" key="3">
    <source>
        <dbReference type="RefSeq" id="XP_046601960.1"/>
    </source>
</evidence>
<evidence type="ECO:0000256" key="1">
    <source>
        <dbReference type="SAM" id="MobiDB-lite"/>
    </source>
</evidence>
<name>A0ABM3GNY3_NEOLC</name>
<dbReference type="RefSeq" id="XP_046601960.1">
    <property type="nucleotide sequence ID" value="XM_046746004.1"/>
</dbReference>
<reference evidence="3" key="1">
    <citation type="submission" date="2025-08" db="UniProtKB">
        <authorList>
            <consortium name="RefSeq"/>
        </authorList>
    </citation>
    <scope>IDENTIFICATION</scope>
    <source>
        <tissue evidence="3">Thorax and Abdomen</tissue>
    </source>
</reference>
<dbReference type="GeneID" id="124295575"/>
<evidence type="ECO:0000313" key="2">
    <source>
        <dbReference type="Proteomes" id="UP000829291"/>
    </source>
</evidence>
<organism evidence="2 3">
    <name type="scientific">Neodiprion lecontei</name>
    <name type="common">Redheaded pine sawfly</name>
    <dbReference type="NCBI Taxonomy" id="441921"/>
    <lineage>
        <taxon>Eukaryota</taxon>
        <taxon>Metazoa</taxon>
        <taxon>Ecdysozoa</taxon>
        <taxon>Arthropoda</taxon>
        <taxon>Hexapoda</taxon>
        <taxon>Insecta</taxon>
        <taxon>Pterygota</taxon>
        <taxon>Neoptera</taxon>
        <taxon>Endopterygota</taxon>
        <taxon>Hymenoptera</taxon>
        <taxon>Tenthredinoidea</taxon>
        <taxon>Diprionidae</taxon>
        <taxon>Diprioninae</taxon>
        <taxon>Neodiprion</taxon>
    </lineage>
</organism>
<gene>
    <name evidence="3" type="primary">LOC124295575</name>
</gene>